<dbReference type="EMBL" id="CAUOFW020001636">
    <property type="protein sequence ID" value="CAK9147077.1"/>
    <property type="molecule type" value="Genomic_DNA"/>
</dbReference>
<dbReference type="PROSITE" id="PS50846">
    <property type="entry name" value="HMA_2"/>
    <property type="match status" value="1"/>
</dbReference>
<organism evidence="7 8">
    <name type="scientific">Ilex paraguariensis</name>
    <name type="common">yerba mate</name>
    <dbReference type="NCBI Taxonomy" id="185542"/>
    <lineage>
        <taxon>Eukaryota</taxon>
        <taxon>Viridiplantae</taxon>
        <taxon>Streptophyta</taxon>
        <taxon>Embryophyta</taxon>
        <taxon>Tracheophyta</taxon>
        <taxon>Spermatophyta</taxon>
        <taxon>Magnoliopsida</taxon>
        <taxon>eudicotyledons</taxon>
        <taxon>Gunneridae</taxon>
        <taxon>Pentapetalae</taxon>
        <taxon>asterids</taxon>
        <taxon>campanulids</taxon>
        <taxon>Aquifoliales</taxon>
        <taxon>Aquifoliaceae</taxon>
        <taxon>Ilex</taxon>
    </lineage>
</organism>
<reference evidence="7 8" key="1">
    <citation type="submission" date="2024-02" db="EMBL/GenBank/DDBJ databases">
        <authorList>
            <person name="Vignale AGUSTIN F."/>
            <person name="Sosa J E."/>
            <person name="Modenutti C."/>
        </authorList>
    </citation>
    <scope>NUCLEOTIDE SEQUENCE [LARGE SCALE GENOMIC DNA]</scope>
</reference>
<protein>
    <recommendedName>
        <fullName evidence="6">HMA domain-containing protein</fullName>
    </recommendedName>
</protein>
<comment type="similarity">
    <text evidence="5">Belongs to the HIPP family.</text>
</comment>
<dbReference type="GO" id="GO:0046872">
    <property type="term" value="F:metal ion binding"/>
    <property type="evidence" value="ECO:0007669"/>
    <property type="project" value="UniProtKB-KW"/>
</dbReference>
<evidence type="ECO:0000256" key="4">
    <source>
        <dbReference type="ARBA" id="ARBA00023289"/>
    </source>
</evidence>
<dbReference type="Gene3D" id="3.30.70.100">
    <property type="match status" value="1"/>
</dbReference>
<dbReference type="PANTHER" id="PTHR45868:SF93">
    <property type="entry name" value="OS12G0144600 PROTEIN"/>
    <property type="match status" value="1"/>
</dbReference>
<dbReference type="InterPro" id="IPR036163">
    <property type="entry name" value="HMA_dom_sf"/>
</dbReference>
<dbReference type="GO" id="GO:0016020">
    <property type="term" value="C:membrane"/>
    <property type="evidence" value="ECO:0007669"/>
    <property type="project" value="UniProtKB-SubCell"/>
</dbReference>
<name>A0ABC8RRF8_9AQUA</name>
<keyword evidence="4" id="KW-0449">Lipoprotein</keyword>
<proteinExistence type="inferred from homology"/>
<dbReference type="InterPro" id="IPR006121">
    <property type="entry name" value="HMA_dom"/>
</dbReference>
<evidence type="ECO:0000313" key="7">
    <source>
        <dbReference type="EMBL" id="CAK9147077.1"/>
    </source>
</evidence>
<dbReference type="AlphaFoldDB" id="A0ABC8RRF8"/>
<dbReference type="SUPFAM" id="SSF55008">
    <property type="entry name" value="HMA, heavy metal-associated domain"/>
    <property type="match status" value="1"/>
</dbReference>
<evidence type="ECO:0000259" key="6">
    <source>
        <dbReference type="PROSITE" id="PS50846"/>
    </source>
</evidence>
<keyword evidence="4" id="KW-0636">Prenylation</keyword>
<dbReference type="Pfam" id="PF00403">
    <property type="entry name" value="HMA"/>
    <property type="match status" value="1"/>
</dbReference>
<comment type="caution">
    <text evidence="7">The sequence shown here is derived from an EMBL/GenBank/DDBJ whole genome shotgun (WGS) entry which is preliminary data.</text>
</comment>
<keyword evidence="2" id="KW-0488">Methylation</keyword>
<gene>
    <name evidence="7" type="ORF">ILEXP_LOCUS14950</name>
</gene>
<evidence type="ECO:0000256" key="2">
    <source>
        <dbReference type="ARBA" id="ARBA00022481"/>
    </source>
</evidence>
<evidence type="ECO:0000313" key="8">
    <source>
        <dbReference type="Proteomes" id="UP001642360"/>
    </source>
</evidence>
<keyword evidence="8" id="KW-1185">Reference proteome</keyword>
<accession>A0ABC8RRF8</accession>
<dbReference type="PANTHER" id="PTHR45868">
    <property type="entry name" value="HEAVY METAL-ASSOCIATED ISOPRENYLATED PLANT PROTEIN 33-RELATED"/>
    <property type="match status" value="1"/>
</dbReference>
<evidence type="ECO:0000256" key="3">
    <source>
        <dbReference type="ARBA" id="ARBA00022723"/>
    </source>
</evidence>
<feature type="domain" description="HMA" evidence="6">
    <location>
        <begin position="7"/>
        <end position="70"/>
    </location>
</feature>
<sequence>MDYSVGPHTCVLKVNLHCTACERTIHKVLRNINGVCSITIDGEHGKVTVSGTVDPHTLILALRKAGKKAKLLWEHYSTYNCQNKSLQASPPGPAQEIDAQVSSQMEQLRQLSKINGVKQVELTHSKIIKMTFEDQNDDFGQKSNTQNTMIIVDDVHGPRTVHGGGPSGVAASGCDCHDQAKTNSHYGFHEVAGPSRPRCVHHENSNGCGLPSACRCSPPGPLPAHYHVATGPSLHLLPVAYSHPSIFSDDNPHSCKLM</sequence>
<dbReference type="GO" id="GO:0009626">
    <property type="term" value="P:plant-type hypersensitive response"/>
    <property type="evidence" value="ECO:0007669"/>
    <property type="project" value="UniProtKB-KW"/>
</dbReference>
<evidence type="ECO:0000256" key="5">
    <source>
        <dbReference type="ARBA" id="ARBA00024045"/>
    </source>
</evidence>
<comment type="subcellular location">
    <subcellularLocation>
        <location evidence="1">Membrane</location>
        <topology evidence="1">Peripheral membrane protein</topology>
    </subcellularLocation>
</comment>
<keyword evidence="3" id="KW-0479">Metal-binding</keyword>
<dbReference type="CDD" id="cd00371">
    <property type="entry name" value="HMA"/>
    <property type="match status" value="1"/>
</dbReference>
<dbReference type="Proteomes" id="UP001642360">
    <property type="component" value="Unassembled WGS sequence"/>
</dbReference>
<evidence type="ECO:0000256" key="1">
    <source>
        <dbReference type="ARBA" id="ARBA00004170"/>
    </source>
</evidence>